<dbReference type="InterPro" id="IPR016181">
    <property type="entry name" value="Acyl_CoA_acyltransferase"/>
</dbReference>
<evidence type="ECO:0000256" key="2">
    <source>
        <dbReference type="ARBA" id="ARBA00023315"/>
    </source>
</evidence>
<proteinExistence type="predicted"/>
<dbReference type="WBParaSite" id="jg20691">
    <property type="protein sequence ID" value="jg20691"/>
    <property type="gene ID" value="jg20691"/>
</dbReference>
<dbReference type="PANTHER" id="PTHR42919">
    <property type="entry name" value="N-ALPHA-ACETYLTRANSFERASE"/>
    <property type="match status" value="1"/>
</dbReference>
<dbReference type="GO" id="GO:0120518">
    <property type="term" value="F:protein N-terminal-methionine acetyltransferase activity"/>
    <property type="evidence" value="ECO:0007669"/>
    <property type="project" value="UniProtKB-EC"/>
</dbReference>
<comment type="catalytic activity">
    <reaction evidence="4">
        <text>N-terminal L-methionyl-L-seryl-[protein] + acetyl-CoA = N-terminal N(alpha)-acetyl-L-methionyl-L-seryl-[protein] + CoA + H(+)</text>
        <dbReference type="Rhea" id="RHEA:50568"/>
        <dbReference type="Rhea" id="RHEA-COMP:12728"/>
        <dbReference type="Rhea" id="RHEA-COMP:12729"/>
        <dbReference type="ChEBI" id="CHEBI:15378"/>
        <dbReference type="ChEBI" id="CHEBI:57287"/>
        <dbReference type="ChEBI" id="CHEBI:57288"/>
        <dbReference type="ChEBI" id="CHEBI:133400"/>
        <dbReference type="ChEBI" id="CHEBI:133401"/>
        <dbReference type="EC" id="2.3.1.258"/>
    </reaction>
</comment>
<keyword evidence="1" id="KW-0808">Transferase</keyword>
<evidence type="ECO:0000256" key="8">
    <source>
        <dbReference type="ARBA" id="ARBA00048799"/>
    </source>
</evidence>
<evidence type="ECO:0000256" key="7">
    <source>
        <dbReference type="ARBA" id="ARBA00048618"/>
    </source>
</evidence>
<accession>A0A915DL78</accession>
<keyword evidence="13" id="KW-1185">Reference proteome</keyword>
<evidence type="ECO:0000256" key="4">
    <source>
        <dbReference type="ARBA" id="ARBA00048251"/>
    </source>
</evidence>
<dbReference type="InterPro" id="IPR000182">
    <property type="entry name" value="GNAT_dom"/>
</dbReference>
<comment type="catalytic activity">
    <reaction evidence="6">
        <text>N-terminal L-methionyl-L-phenylalanyl-[protein] + acetyl-CoA = N-terminal N(alpha)-acetyl-L-methionyl-L-phenylalanyl-[protein] + CoA + H(+)</text>
        <dbReference type="Rhea" id="RHEA:50528"/>
        <dbReference type="Rhea" id="RHEA-COMP:12715"/>
        <dbReference type="Rhea" id="RHEA-COMP:12716"/>
        <dbReference type="ChEBI" id="CHEBI:15378"/>
        <dbReference type="ChEBI" id="CHEBI:57287"/>
        <dbReference type="ChEBI" id="CHEBI:57288"/>
        <dbReference type="ChEBI" id="CHEBI:133382"/>
        <dbReference type="ChEBI" id="CHEBI:133383"/>
        <dbReference type="EC" id="2.3.1.258"/>
    </reaction>
</comment>
<evidence type="ECO:0000256" key="6">
    <source>
        <dbReference type="ARBA" id="ARBA00048490"/>
    </source>
</evidence>
<evidence type="ECO:0000313" key="13">
    <source>
        <dbReference type="Proteomes" id="UP000887574"/>
    </source>
</evidence>
<protein>
    <recommendedName>
        <fullName evidence="3">N-terminal methionine N(alpha)-acetyltransferase NatE</fullName>
        <ecNumber evidence="3">2.3.1.258</ecNumber>
    </recommendedName>
</protein>
<reference evidence="14" key="1">
    <citation type="submission" date="2022-11" db="UniProtKB">
        <authorList>
            <consortium name="WormBaseParasite"/>
        </authorList>
    </citation>
    <scope>IDENTIFICATION</scope>
</reference>
<comment type="catalytic activity">
    <reaction evidence="8">
        <text>N-terminal L-methionyl-L-valyl-[protein] + acetyl-CoA = N-terminal N(alpha)-acetyl-L-methionyl-L-valyl-[protein] + CoA + H(+)</text>
        <dbReference type="Rhea" id="RHEA:50572"/>
        <dbReference type="Rhea" id="RHEA-COMP:12730"/>
        <dbReference type="Rhea" id="RHEA-COMP:12731"/>
        <dbReference type="ChEBI" id="CHEBI:15378"/>
        <dbReference type="ChEBI" id="CHEBI:57287"/>
        <dbReference type="ChEBI" id="CHEBI:57288"/>
        <dbReference type="ChEBI" id="CHEBI:133402"/>
        <dbReference type="ChEBI" id="CHEBI:133403"/>
        <dbReference type="EC" id="2.3.1.258"/>
    </reaction>
</comment>
<evidence type="ECO:0000256" key="9">
    <source>
        <dbReference type="ARBA" id="ARBA00049002"/>
    </source>
</evidence>
<dbReference type="PROSITE" id="PS51186">
    <property type="entry name" value="GNAT"/>
    <property type="match status" value="1"/>
</dbReference>
<dbReference type="InterPro" id="IPR051556">
    <property type="entry name" value="N-term/lysine_N-AcTrnsfr"/>
</dbReference>
<feature type="domain" description="N-acetyltransferase" evidence="12">
    <location>
        <begin position="52"/>
        <end position="185"/>
    </location>
</feature>
<sequence>MSSADVVHPNQGCADSNSKECGDLANNMADCYLYADELMSMKTPRCVGRCAVELGDISRHNVIQLKRLNTSVFPVSYNEKFYKEVVTAGELAKLAYLMTSLLEGFAVEWMPVMERYGIGTLLLQHVFELCKRDQQIKAVYLHVQTNNDSALDFYKKFGFSVNGTAEKYYKRIEPDNAYVLEKAVN</sequence>
<evidence type="ECO:0000256" key="3">
    <source>
        <dbReference type="ARBA" id="ARBA00039121"/>
    </source>
</evidence>
<evidence type="ECO:0000256" key="5">
    <source>
        <dbReference type="ARBA" id="ARBA00048335"/>
    </source>
</evidence>
<dbReference type="Pfam" id="PF00583">
    <property type="entry name" value="Acetyltransf_1"/>
    <property type="match status" value="1"/>
</dbReference>
<evidence type="ECO:0000256" key="1">
    <source>
        <dbReference type="ARBA" id="ARBA00022679"/>
    </source>
</evidence>
<dbReference type="EC" id="2.3.1.258" evidence="3"/>
<comment type="catalytic activity">
    <reaction evidence="9">
        <text>N-terminal L-methionyl-L-alanyl-[protein] + acetyl-CoA = N-terminal N(alpha)-acetyl-L-methionyl-L-alanyl-[protein] + CoA + H(+)</text>
        <dbReference type="Rhea" id="RHEA:50564"/>
        <dbReference type="Rhea" id="RHEA-COMP:12726"/>
        <dbReference type="Rhea" id="RHEA-COMP:12727"/>
        <dbReference type="ChEBI" id="CHEBI:15378"/>
        <dbReference type="ChEBI" id="CHEBI:57287"/>
        <dbReference type="ChEBI" id="CHEBI:57288"/>
        <dbReference type="ChEBI" id="CHEBI:133398"/>
        <dbReference type="ChEBI" id="CHEBI:133399"/>
        <dbReference type="EC" id="2.3.1.258"/>
    </reaction>
</comment>
<dbReference type="SUPFAM" id="SSF55729">
    <property type="entry name" value="Acyl-CoA N-acyltransferases (Nat)"/>
    <property type="match status" value="1"/>
</dbReference>
<dbReference type="Gene3D" id="3.40.630.30">
    <property type="match status" value="2"/>
</dbReference>
<evidence type="ECO:0000256" key="10">
    <source>
        <dbReference type="ARBA" id="ARBA00049103"/>
    </source>
</evidence>
<name>A0A915DL78_9BILA</name>
<dbReference type="GO" id="GO:0007064">
    <property type="term" value="P:mitotic sister chromatid cohesion"/>
    <property type="evidence" value="ECO:0007669"/>
    <property type="project" value="TreeGrafter"/>
</dbReference>
<comment type="catalytic activity">
    <reaction evidence="5">
        <text>N-terminal L-methionyl-L-tyrosyl-[protein] + acetyl-CoA = N-terminal N(alpha)-acetyl-L-methionyl-L-tyrosyl-[protein] + CoA + H(+)</text>
        <dbReference type="Rhea" id="RHEA:50532"/>
        <dbReference type="Rhea" id="RHEA-COMP:12717"/>
        <dbReference type="Rhea" id="RHEA-COMP:12718"/>
        <dbReference type="ChEBI" id="CHEBI:15378"/>
        <dbReference type="ChEBI" id="CHEBI:57287"/>
        <dbReference type="ChEBI" id="CHEBI:57288"/>
        <dbReference type="ChEBI" id="CHEBI:133384"/>
        <dbReference type="ChEBI" id="CHEBI:133385"/>
        <dbReference type="EC" id="2.3.1.258"/>
    </reaction>
</comment>
<dbReference type="AlphaFoldDB" id="A0A915DL78"/>
<evidence type="ECO:0000259" key="12">
    <source>
        <dbReference type="PROSITE" id="PS51186"/>
    </source>
</evidence>
<dbReference type="GO" id="GO:0031415">
    <property type="term" value="C:NatA complex"/>
    <property type="evidence" value="ECO:0007669"/>
    <property type="project" value="TreeGrafter"/>
</dbReference>
<dbReference type="Proteomes" id="UP000887574">
    <property type="component" value="Unplaced"/>
</dbReference>
<comment type="catalytic activity">
    <reaction evidence="7">
        <text>N-terminal L-methionyl-L-lysyl-[protein] + acetyl-CoA = N-terminal N(alpha)-acetyl-L-methionyl-L-lysyl-[protein] + CoA + H(+)</text>
        <dbReference type="Rhea" id="RHEA:50580"/>
        <dbReference type="Rhea" id="RHEA-COMP:12734"/>
        <dbReference type="Rhea" id="RHEA-COMP:12735"/>
        <dbReference type="ChEBI" id="CHEBI:15378"/>
        <dbReference type="ChEBI" id="CHEBI:57287"/>
        <dbReference type="ChEBI" id="CHEBI:57288"/>
        <dbReference type="ChEBI" id="CHEBI:133406"/>
        <dbReference type="ChEBI" id="CHEBI:133407"/>
        <dbReference type="EC" id="2.3.1.258"/>
    </reaction>
</comment>
<comment type="catalytic activity">
    <reaction evidence="11">
        <text>N-terminal L-methionyl-L-threonyl-[protein] + acetyl-CoA = N-terminal N(alpha)-acetyl-L-methionyl-L-threonyl-[protein] + CoA + H(+)</text>
        <dbReference type="Rhea" id="RHEA:50576"/>
        <dbReference type="Rhea" id="RHEA-COMP:12732"/>
        <dbReference type="Rhea" id="RHEA-COMP:12733"/>
        <dbReference type="ChEBI" id="CHEBI:15378"/>
        <dbReference type="ChEBI" id="CHEBI:57287"/>
        <dbReference type="ChEBI" id="CHEBI:57288"/>
        <dbReference type="ChEBI" id="CHEBI:133404"/>
        <dbReference type="ChEBI" id="CHEBI:133405"/>
        <dbReference type="EC" id="2.3.1.258"/>
    </reaction>
</comment>
<evidence type="ECO:0000256" key="11">
    <source>
        <dbReference type="ARBA" id="ARBA00049454"/>
    </source>
</evidence>
<evidence type="ECO:0000313" key="14">
    <source>
        <dbReference type="WBParaSite" id="jg20691"/>
    </source>
</evidence>
<dbReference type="PANTHER" id="PTHR42919:SF8">
    <property type="entry name" value="N-ALPHA-ACETYLTRANSFERASE 50"/>
    <property type="match status" value="1"/>
</dbReference>
<keyword evidence="2" id="KW-0012">Acyltransferase</keyword>
<comment type="catalytic activity">
    <reaction evidence="10">
        <text>N-terminal L-methionyl-L-leucyl-[protein] + acetyl-CoA = N-terminal N(alpha)-acetyl-L-methionyl-L-leucyl-[protein] + CoA + H(+)</text>
        <dbReference type="Rhea" id="RHEA:50520"/>
        <dbReference type="Rhea" id="RHEA-COMP:12711"/>
        <dbReference type="Rhea" id="RHEA-COMP:12712"/>
        <dbReference type="ChEBI" id="CHEBI:15378"/>
        <dbReference type="ChEBI" id="CHEBI:57287"/>
        <dbReference type="ChEBI" id="CHEBI:57288"/>
        <dbReference type="ChEBI" id="CHEBI:133377"/>
        <dbReference type="ChEBI" id="CHEBI:133378"/>
        <dbReference type="EC" id="2.3.1.258"/>
    </reaction>
</comment>
<organism evidence="13 14">
    <name type="scientific">Ditylenchus dipsaci</name>
    <dbReference type="NCBI Taxonomy" id="166011"/>
    <lineage>
        <taxon>Eukaryota</taxon>
        <taxon>Metazoa</taxon>
        <taxon>Ecdysozoa</taxon>
        <taxon>Nematoda</taxon>
        <taxon>Chromadorea</taxon>
        <taxon>Rhabditida</taxon>
        <taxon>Tylenchina</taxon>
        <taxon>Tylenchomorpha</taxon>
        <taxon>Sphaerularioidea</taxon>
        <taxon>Anguinidae</taxon>
        <taxon>Anguininae</taxon>
        <taxon>Ditylenchus</taxon>
    </lineage>
</organism>